<organism evidence="2 3">
    <name type="scientific">Austropuccinia psidii MF-1</name>
    <dbReference type="NCBI Taxonomy" id="1389203"/>
    <lineage>
        <taxon>Eukaryota</taxon>
        <taxon>Fungi</taxon>
        <taxon>Dikarya</taxon>
        <taxon>Basidiomycota</taxon>
        <taxon>Pucciniomycotina</taxon>
        <taxon>Pucciniomycetes</taxon>
        <taxon>Pucciniales</taxon>
        <taxon>Sphaerophragmiaceae</taxon>
        <taxon>Austropuccinia</taxon>
    </lineage>
</organism>
<sequence>MEMYLQSKDLLDVCEEQLESGGTEPSANKWNKARYGAINIITRKIDETIFVGVMDQDPKKRINEQYKSPTIINCGRVWMEREALRYSGDVQQYISHFRELHQEISSVNIKIPSDILSYSILGKICKKTELFHSFNGFEMKNEEFKNPSDTLTSLQNYVHHLKSKTAASPQTSANNLSSLVTKTNDFP</sequence>
<evidence type="ECO:0000313" key="2">
    <source>
        <dbReference type="EMBL" id="MBW0471702.1"/>
    </source>
</evidence>
<accession>A0A9Q3GM32</accession>
<dbReference type="EMBL" id="AVOT02002836">
    <property type="protein sequence ID" value="MBW0471702.1"/>
    <property type="molecule type" value="Genomic_DNA"/>
</dbReference>
<feature type="region of interest" description="Disordered" evidence="1">
    <location>
        <begin position="165"/>
        <end position="187"/>
    </location>
</feature>
<evidence type="ECO:0000256" key="1">
    <source>
        <dbReference type="SAM" id="MobiDB-lite"/>
    </source>
</evidence>
<comment type="caution">
    <text evidence="2">The sequence shown here is derived from an EMBL/GenBank/DDBJ whole genome shotgun (WGS) entry which is preliminary data.</text>
</comment>
<dbReference type="Proteomes" id="UP000765509">
    <property type="component" value="Unassembled WGS sequence"/>
</dbReference>
<gene>
    <name evidence="2" type="ORF">O181_011417</name>
</gene>
<keyword evidence="3" id="KW-1185">Reference proteome</keyword>
<reference evidence="2" key="1">
    <citation type="submission" date="2021-03" db="EMBL/GenBank/DDBJ databases">
        <title>Draft genome sequence of rust myrtle Austropuccinia psidii MF-1, a brazilian biotype.</title>
        <authorList>
            <person name="Quecine M.C."/>
            <person name="Pachon D.M.R."/>
            <person name="Bonatelli M.L."/>
            <person name="Correr F.H."/>
            <person name="Franceschini L.M."/>
            <person name="Leite T.F."/>
            <person name="Margarido G.R.A."/>
            <person name="Almeida C.A."/>
            <person name="Ferrarezi J.A."/>
            <person name="Labate C.A."/>
        </authorList>
    </citation>
    <scope>NUCLEOTIDE SEQUENCE</scope>
    <source>
        <strain evidence="2">MF-1</strain>
    </source>
</reference>
<proteinExistence type="predicted"/>
<evidence type="ECO:0000313" key="3">
    <source>
        <dbReference type="Proteomes" id="UP000765509"/>
    </source>
</evidence>
<protein>
    <submittedName>
        <fullName evidence="2">Uncharacterized protein</fullName>
    </submittedName>
</protein>
<name>A0A9Q3GM32_9BASI</name>
<dbReference type="AlphaFoldDB" id="A0A9Q3GM32"/>